<evidence type="ECO:0000256" key="3">
    <source>
        <dbReference type="ARBA" id="ARBA00011245"/>
    </source>
</evidence>
<dbReference type="OrthoDB" id="6409159at2759"/>
<dbReference type="Proteomes" id="UP000813824">
    <property type="component" value="Unassembled WGS sequence"/>
</dbReference>
<feature type="signal peptide" evidence="8">
    <location>
        <begin position="1"/>
        <end position="20"/>
    </location>
</feature>
<dbReference type="GO" id="GO:0032366">
    <property type="term" value="P:intracellular sterol transport"/>
    <property type="evidence" value="ECO:0007669"/>
    <property type="project" value="InterPro"/>
</dbReference>
<dbReference type="Gene3D" id="2.70.220.10">
    <property type="entry name" value="Ganglioside GM2 activator"/>
    <property type="match status" value="1"/>
</dbReference>
<comment type="similarity">
    <text evidence="2">Belongs to the NPC2 family.</text>
</comment>
<proteinExistence type="inferred from homology"/>
<dbReference type="Pfam" id="PF02221">
    <property type="entry name" value="E1_DerP2_DerF2"/>
    <property type="match status" value="1"/>
</dbReference>
<evidence type="ECO:0000256" key="1">
    <source>
        <dbReference type="ARBA" id="ARBA00002053"/>
    </source>
</evidence>
<dbReference type="SUPFAM" id="SSF81296">
    <property type="entry name" value="E set domains"/>
    <property type="match status" value="1"/>
</dbReference>
<dbReference type="InterPro" id="IPR036846">
    <property type="entry name" value="GM2-AP_sf"/>
</dbReference>
<keyword evidence="6 8" id="KW-0732">Signal</keyword>
<dbReference type="InterPro" id="IPR003172">
    <property type="entry name" value="ML_dom"/>
</dbReference>
<comment type="subunit">
    <text evidence="3">Monomer.</text>
</comment>
<accession>A0A8K0XRC9</accession>
<evidence type="ECO:0000256" key="7">
    <source>
        <dbReference type="ARBA" id="ARBA00023055"/>
    </source>
</evidence>
<protein>
    <recommendedName>
        <fullName evidence="4">Phosphatidylglycerol/phosphatidylinositol transfer protein</fullName>
    </recommendedName>
</protein>
<dbReference type="PANTHER" id="PTHR11306">
    <property type="entry name" value="NIEMANN PICK TYPE C2 PROTEIN NPC2-RELATED"/>
    <property type="match status" value="1"/>
</dbReference>
<dbReference type="CDD" id="cd00917">
    <property type="entry name" value="PG-PI_TP"/>
    <property type="match status" value="1"/>
</dbReference>
<reference evidence="10" key="1">
    <citation type="journal article" date="2021" name="New Phytol.">
        <title>Evolutionary innovations through gain and loss of genes in the ectomycorrhizal Boletales.</title>
        <authorList>
            <person name="Wu G."/>
            <person name="Miyauchi S."/>
            <person name="Morin E."/>
            <person name="Kuo A."/>
            <person name="Drula E."/>
            <person name="Varga T."/>
            <person name="Kohler A."/>
            <person name="Feng B."/>
            <person name="Cao Y."/>
            <person name="Lipzen A."/>
            <person name="Daum C."/>
            <person name="Hundley H."/>
            <person name="Pangilinan J."/>
            <person name="Johnson J."/>
            <person name="Barry K."/>
            <person name="LaButti K."/>
            <person name="Ng V."/>
            <person name="Ahrendt S."/>
            <person name="Min B."/>
            <person name="Choi I.G."/>
            <person name="Park H."/>
            <person name="Plett J.M."/>
            <person name="Magnuson J."/>
            <person name="Spatafora J.W."/>
            <person name="Nagy L.G."/>
            <person name="Henrissat B."/>
            <person name="Grigoriev I.V."/>
            <person name="Yang Z.L."/>
            <person name="Xu J."/>
            <person name="Martin F.M."/>
        </authorList>
    </citation>
    <scope>NUCLEOTIDE SEQUENCE</scope>
    <source>
        <strain evidence="10">KKN 215</strain>
    </source>
</reference>
<evidence type="ECO:0000256" key="8">
    <source>
        <dbReference type="SAM" id="SignalP"/>
    </source>
</evidence>
<dbReference type="GO" id="GO:0032934">
    <property type="term" value="F:sterol binding"/>
    <property type="evidence" value="ECO:0007669"/>
    <property type="project" value="InterPro"/>
</dbReference>
<dbReference type="EMBL" id="JAEVFJ010000009">
    <property type="protein sequence ID" value="KAH8102450.1"/>
    <property type="molecule type" value="Genomic_DNA"/>
</dbReference>
<dbReference type="InterPro" id="IPR039670">
    <property type="entry name" value="NPC2-like"/>
</dbReference>
<feature type="domain" description="MD-2-related lipid-recognition" evidence="9">
    <location>
        <begin position="37"/>
        <end position="158"/>
    </location>
</feature>
<dbReference type="InterPro" id="IPR014756">
    <property type="entry name" value="Ig_E-set"/>
</dbReference>
<gene>
    <name evidence="10" type="ORF">BXZ70DRAFT_1006373</name>
</gene>
<dbReference type="AlphaFoldDB" id="A0A8K0XRC9"/>
<evidence type="ECO:0000313" key="10">
    <source>
        <dbReference type="EMBL" id="KAH8102450.1"/>
    </source>
</evidence>
<evidence type="ECO:0000256" key="4">
    <source>
        <dbReference type="ARBA" id="ARBA00016056"/>
    </source>
</evidence>
<sequence>MARITFLAALLAACTSISFALPQGQEPMQVASDKWHWSTCSTDVPLHITSIDVSPDPPKPGEDMTVTVKGYTDEEIKEGAYADVVVKVGRIKILQKEFDICEEARNANASIQCPVSKGDHEIVHTVPLPKEIPPAPFNVHIDGYTVDDEDLLCLDLSIDFRKRPFLA</sequence>
<comment type="caution">
    <text evidence="10">The sequence shown here is derived from an EMBL/GenBank/DDBJ whole genome shotgun (WGS) entry which is preliminary data.</text>
</comment>
<dbReference type="InterPro" id="IPR033917">
    <property type="entry name" value="ML_PG-PI_TP"/>
</dbReference>
<comment type="function">
    <text evidence="1">Catalyzes the intermembrane transfer of phosphatidylglycerol and phosphatidylinositol.</text>
</comment>
<dbReference type="PANTHER" id="PTHR11306:SF0">
    <property type="entry name" value="PHOSPHATIDYLGLYCEROL_PHOSPHATIDYLINOSITOL TRANSFER PROTEIN"/>
    <property type="match status" value="1"/>
</dbReference>
<keyword evidence="7" id="KW-0445">Lipid transport</keyword>
<evidence type="ECO:0000259" key="9">
    <source>
        <dbReference type="SMART" id="SM00737"/>
    </source>
</evidence>
<keyword evidence="11" id="KW-1185">Reference proteome</keyword>
<evidence type="ECO:0000256" key="5">
    <source>
        <dbReference type="ARBA" id="ARBA00022448"/>
    </source>
</evidence>
<evidence type="ECO:0000256" key="2">
    <source>
        <dbReference type="ARBA" id="ARBA00006370"/>
    </source>
</evidence>
<dbReference type="FunFam" id="2.70.220.10:FF:000004">
    <property type="entry name" value="Related to phosphatidylglycerol/phosphatidylinositol transfer protein"/>
    <property type="match status" value="1"/>
</dbReference>
<feature type="chain" id="PRO_5035438612" description="Phosphatidylglycerol/phosphatidylinositol transfer protein" evidence="8">
    <location>
        <begin position="21"/>
        <end position="167"/>
    </location>
</feature>
<dbReference type="SMART" id="SM00737">
    <property type="entry name" value="ML"/>
    <property type="match status" value="1"/>
</dbReference>
<evidence type="ECO:0000313" key="11">
    <source>
        <dbReference type="Proteomes" id="UP000813824"/>
    </source>
</evidence>
<organism evidence="10 11">
    <name type="scientific">Cristinia sonorae</name>
    <dbReference type="NCBI Taxonomy" id="1940300"/>
    <lineage>
        <taxon>Eukaryota</taxon>
        <taxon>Fungi</taxon>
        <taxon>Dikarya</taxon>
        <taxon>Basidiomycota</taxon>
        <taxon>Agaricomycotina</taxon>
        <taxon>Agaricomycetes</taxon>
        <taxon>Agaricomycetidae</taxon>
        <taxon>Agaricales</taxon>
        <taxon>Pleurotineae</taxon>
        <taxon>Stephanosporaceae</taxon>
        <taxon>Cristinia</taxon>
    </lineage>
</organism>
<keyword evidence="5" id="KW-0813">Transport</keyword>
<name>A0A8K0XRC9_9AGAR</name>
<evidence type="ECO:0000256" key="6">
    <source>
        <dbReference type="ARBA" id="ARBA00022729"/>
    </source>
</evidence>